<keyword evidence="1" id="KW-1133">Transmembrane helix</keyword>
<keyword evidence="1" id="KW-0812">Transmembrane</keyword>
<keyword evidence="1" id="KW-0472">Membrane</keyword>
<proteinExistence type="predicted"/>
<feature type="transmembrane region" description="Helical" evidence="1">
    <location>
        <begin position="6"/>
        <end position="25"/>
    </location>
</feature>
<protein>
    <submittedName>
        <fullName evidence="2">Putative ovule protein</fullName>
    </submittedName>
</protein>
<dbReference type="AlphaFoldDB" id="A0A0V0GMC3"/>
<name>A0A0V0GMC3_SOLCH</name>
<sequence length="111" mass="13294">MTGGHLYVTIVINMVMIKIIVGNYIQPNSMWMKRRKPRRRTRCRLMRELIRGRRKCRRFESMVAIIGGISREEKRSRLSMSVQQMLSNLLLYEMSLSKFLMRERMVTLTKP</sequence>
<reference evidence="2" key="1">
    <citation type="submission" date="2015-12" db="EMBL/GenBank/DDBJ databases">
        <title>Gene expression during late stages of embryo sac development: a critical building block for successful pollen-pistil interactions.</title>
        <authorList>
            <person name="Liu Y."/>
            <person name="Joly V."/>
            <person name="Sabar M."/>
            <person name="Matton D.P."/>
        </authorList>
    </citation>
    <scope>NUCLEOTIDE SEQUENCE</scope>
</reference>
<feature type="non-terminal residue" evidence="2">
    <location>
        <position position="111"/>
    </location>
</feature>
<accession>A0A0V0GMC3</accession>
<evidence type="ECO:0000313" key="2">
    <source>
        <dbReference type="EMBL" id="JAP08432.1"/>
    </source>
</evidence>
<evidence type="ECO:0000256" key="1">
    <source>
        <dbReference type="SAM" id="Phobius"/>
    </source>
</evidence>
<organism evidence="2">
    <name type="scientific">Solanum chacoense</name>
    <name type="common">Chaco potato</name>
    <dbReference type="NCBI Taxonomy" id="4108"/>
    <lineage>
        <taxon>Eukaryota</taxon>
        <taxon>Viridiplantae</taxon>
        <taxon>Streptophyta</taxon>
        <taxon>Embryophyta</taxon>
        <taxon>Tracheophyta</taxon>
        <taxon>Spermatophyta</taxon>
        <taxon>Magnoliopsida</taxon>
        <taxon>eudicotyledons</taxon>
        <taxon>Gunneridae</taxon>
        <taxon>Pentapetalae</taxon>
        <taxon>asterids</taxon>
        <taxon>lamiids</taxon>
        <taxon>Solanales</taxon>
        <taxon>Solanaceae</taxon>
        <taxon>Solanoideae</taxon>
        <taxon>Solaneae</taxon>
        <taxon>Solanum</taxon>
    </lineage>
</organism>
<dbReference type="EMBL" id="GEDG01036919">
    <property type="protein sequence ID" value="JAP08432.1"/>
    <property type="molecule type" value="Transcribed_RNA"/>
</dbReference>